<dbReference type="Proteomes" id="UP000070444">
    <property type="component" value="Unassembled WGS sequence"/>
</dbReference>
<name>A0A137NTN4_CONC2</name>
<evidence type="ECO:0000313" key="5">
    <source>
        <dbReference type="Proteomes" id="UP000070444"/>
    </source>
</evidence>
<feature type="domain" description="Homeobox" evidence="3">
    <location>
        <begin position="56"/>
        <end position="108"/>
    </location>
</feature>
<keyword evidence="1 2" id="KW-0371">Homeobox</keyword>
<gene>
    <name evidence="4" type="ORF">CONCODRAFT_73912</name>
</gene>
<dbReference type="SMART" id="SM00389">
    <property type="entry name" value="HOX"/>
    <property type="match status" value="1"/>
</dbReference>
<dbReference type="InterPro" id="IPR001356">
    <property type="entry name" value="HD"/>
</dbReference>
<evidence type="ECO:0000256" key="2">
    <source>
        <dbReference type="RuleBase" id="RU000682"/>
    </source>
</evidence>
<dbReference type="SUPFAM" id="SSF46689">
    <property type="entry name" value="Homeodomain-like"/>
    <property type="match status" value="1"/>
</dbReference>
<proteinExistence type="predicted"/>
<keyword evidence="1 2" id="KW-0539">Nucleus</keyword>
<dbReference type="EMBL" id="KQ964769">
    <property type="protein sequence ID" value="KXN66081.1"/>
    <property type="molecule type" value="Genomic_DNA"/>
</dbReference>
<dbReference type="AlphaFoldDB" id="A0A137NTN4"/>
<dbReference type="CDD" id="cd00086">
    <property type="entry name" value="homeodomain"/>
    <property type="match status" value="1"/>
</dbReference>
<organism evidence="4 5">
    <name type="scientific">Conidiobolus coronatus (strain ATCC 28846 / CBS 209.66 / NRRL 28638)</name>
    <name type="common">Delacroixia coronata</name>
    <dbReference type="NCBI Taxonomy" id="796925"/>
    <lineage>
        <taxon>Eukaryota</taxon>
        <taxon>Fungi</taxon>
        <taxon>Fungi incertae sedis</taxon>
        <taxon>Zoopagomycota</taxon>
        <taxon>Entomophthoromycotina</taxon>
        <taxon>Entomophthoromycetes</taxon>
        <taxon>Entomophthorales</taxon>
        <taxon>Ancylistaceae</taxon>
        <taxon>Conidiobolus</taxon>
    </lineage>
</organism>
<dbReference type="GO" id="GO:0003677">
    <property type="term" value="F:DNA binding"/>
    <property type="evidence" value="ECO:0007669"/>
    <property type="project" value="UniProtKB-UniRule"/>
</dbReference>
<sequence>MAKQHRDRHLIFQAQKQQQKHQQQDTFNYSLSTLYSIYEYLCLHIQSKPPLPHHKRLKSQQLQIIYAALMKNPFPFAEERLYLGEILGISARSILIWFKNKRKKVRSFVQEN</sequence>
<dbReference type="InterPro" id="IPR009057">
    <property type="entry name" value="Homeodomain-like_sf"/>
</dbReference>
<feature type="DNA-binding region" description="Homeobox" evidence="1">
    <location>
        <begin position="58"/>
        <end position="109"/>
    </location>
</feature>
<dbReference type="Pfam" id="PF00046">
    <property type="entry name" value="Homeodomain"/>
    <property type="match status" value="1"/>
</dbReference>
<protein>
    <recommendedName>
        <fullName evidence="3">Homeobox domain-containing protein</fullName>
    </recommendedName>
</protein>
<dbReference type="OrthoDB" id="6159439at2759"/>
<keyword evidence="5" id="KW-1185">Reference proteome</keyword>
<reference evidence="4 5" key="1">
    <citation type="journal article" date="2015" name="Genome Biol. Evol.">
        <title>Phylogenomic analyses indicate that early fungi evolved digesting cell walls of algal ancestors of land plants.</title>
        <authorList>
            <person name="Chang Y."/>
            <person name="Wang S."/>
            <person name="Sekimoto S."/>
            <person name="Aerts A.L."/>
            <person name="Choi C."/>
            <person name="Clum A."/>
            <person name="LaButti K.M."/>
            <person name="Lindquist E.A."/>
            <person name="Yee Ngan C."/>
            <person name="Ohm R.A."/>
            <person name="Salamov A.A."/>
            <person name="Grigoriev I.V."/>
            <person name="Spatafora J.W."/>
            <person name="Berbee M.L."/>
        </authorList>
    </citation>
    <scope>NUCLEOTIDE SEQUENCE [LARGE SCALE GENOMIC DNA]</scope>
    <source>
        <strain evidence="4 5">NRRL 28638</strain>
    </source>
</reference>
<evidence type="ECO:0000256" key="1">
    <source>
        <dbReference type="PROSITE-ProRule" id="PRU00108"/>
    </source>
</evidence>
<dbReference type="Gene3D" id="1.10.10.60">
    <property type="entry name" value="Homeodomain-like"/>
    <property type="match status" value="1"/>
</dbReference>
<dbReference type="GO" id="GO:0005634">
    <property type="term" value="C:nucleus"/>
    <property type="evidence" value="ECO:0007669"/>
    <property type="project" value="UniProtKB-SubCell"/>
</dbReference>
<dbReference type="PROSITE" id="PS50071">
    <property type="entry name" value="HOMEOBOX_2"/>
    <property type="match status" value="1"/>
</dbReference>
<evidence type="ECO:0000259" key="3">
    <source>
        <dbReference type="PROSITE" id="PS50071"/>
    </source>
</evidence>
<comment type="subcellular location">
    <subcellularLocation>
        <location evidence="1 2">Nucleus</location>
    </subcellularLocation>
</comment>
<keyword evidence="1 2" id="KW-0238">DNA-binding</keyword>
<accession>A0A137NTN4</accession>
<evidence type="ECO:0000313" key="4">
    <source>
        <dbReference type="EMBL" id="KXN66081.1"/>
    </source>
</evidence>